<evidence type="ECO:0000313" key="3">
    <source>
        <dbReference type="Proteomes" id="UP000570003"/>
    </source>
</evidence>
<protein>
    <submittedName>
        <fullName evidence="2">RNA polymerase subunit sigma-24</fullName>
    </submittedName>
</protein>
<dbReference type="InterPro" id="IPR013222">
    <property type="entry name" value="Glyco_hyd_98_carb-bd"/>
</dbReference>
<reference evidence="2 3" key="1">
    <citation type="submission" date="2020-04" db="EMBL/GenBank/DDBJ databases">
        <title>MicrobeNet Type strains.</title>
        <authorList>
            <person name="Nicholson A.C."/>
        </authorList>
    </citation>
    <scope>NUCLEOTIDE SEQUENCE [LARGE SCALE GENOMIC DNA]</scope>
    <source>
        <strain evidence="2 3">DSM 40738</strain>
    </source>
</reference>
<dbReference type="SMART" id="SM00776">
    <property type="entry name" value="NPCBM"/>
    <property type="match status" value="1"/>
</dbReference>
<dbReference type="Proteomes" id="UP000570003">
    <property type="component" value="Unassembled WGS sequence"/>
</dbReference>
<dbReference type="InterPro" id="IPR008979">
    <property type="entry name" value="Galactose-bd-like_sf"/>
</dbReference>
<dbReference type="RefSeq" id="WP_301253282.1">
    <property type="nucleotide sequence ID" value="NZ_JAAXOU010000462.1"/>
</dbReference>
<dbReference type="Pfam" id="PF08305">
    <property type="entry name" value="NPCBM"/>
    <property type="match status" value="1"/>
</dbReference>
<keyword evidence="3" id="KW-1185">Reference proteome</keyword>
<gene>
    <name evidence="2" type="ORF">HGA06_21920</name>
</gene>
<feature type="non-terminal residue" evidence="2">
    <location>
        <position position="1"/>
    </location>
</feature>
<evidence type="ECO:0000259" key="1">
    <source>
        <dbReference type="SMART" id="SM00776"/>
    </source>
</evidence>
<dbReference type="AlphaFoldDB" id="A0AA44DHU6"/>
<accession>A0AA44DHU6</accession>
<organism evidence="2 3">
    <name type="scientific">Streptomyces somaliensis (strain ATCC 33201 / DSM 40738 / JCM 12659 / KCTC 9044 / NCTC 11332 / NRRL B-12077 / IP 733)</name>
    <dbReference type="NCBI Taxonomy" id="1134445"/>
    <lineage>
        <taxon>Bacteria</taxon>
        <taxon>Bacillati</taxon>
        <taxon>Actinomycetota</taxon>
        <taxon>Actinomycetes</taxon>
        <taxon>Kitasatosporales</taxon>
        <taxon>Streptomycetaceae</taxon>
        <taxon>Streptomyces</taxon>
    </lineage>
</organism>
<feature type="domain" description="Glycosyl hydrolase family 98 putative carbohydrate-binding module" evidence="1">
    <location>
        <begin position="12"/>
        <end position="156"/>
    </location>
</feature>
<dbReference type="Gene3D" id="2.60.120.1060">
    <property type="entry name" value="NPCBM/NEW2 domain"/>
    <property type="match status" value="1"/>
</dbReference>
<dbReference type="EMBL" id="JAAXOU010000462">
    <property type="protein sequence ID" value="NKY16670.1"/>
    <property type="molecule type" value="Genomic_DNA"/>
</dbReference>
<evidence type="ECO:0000313" key="2">
    <source>
        <dbReference type="EMBL" id="NKY16670.1"/>
    </source>
</evidence>
<sequence>PPPPVRSPAPAPEPVTYRVGRLRYDAFGDHTGPELRLGGSDWVWRRHGPAVGGTRYEDGITVHSRSSVTIDLNRECSAYRALVGVDDMSRGLGSARFSVWADGVRLWRSPVVEGGDPAVAVRVDVAGRSVIRLVTEASRPSGALVPVDWAEARIDCAGG</sequence>
<dbReference type="SUPFAM" id="SSF49785">
    <property type="entry name" value="Galactose-binding domain-like"/>
    <property type="match status" value="1"/>
</dbReference>
<dbReference type="InterPro" id="IPR038637">
    <property type="entry name" value="NPCBM_sf"/>
</dbReference>
<name>A0AA44DHU6_STRE0</name>
<comment type="caution">
    <text evidence="2">The sequence shown here is derived from an EMBL/GenBank/DDBJ whole genome shotgun (WGS) entry which is preliminary data.</text>
</comment>
<proteinExistence type="predicted"/>